<dbReference type="PANTHER" id="PTHR23517">
    <property type="entry name" value="RESISTANCE PROTEIN MDTM, PUTATIVE-RELATED-RELATED"/>
    <property type="match status" value="1"/>
</dbReference>
<evidence type="ECO:0000256" key="3">
    <source>
        <dbReference type="ARBA" id="ARBA00022475"/>
    </source>
</evidence>
<feature type="transmembrane region" description="Helical" evidence="7">
    <location>
        <begin position="77"/>
        <end position="95"/>
    </location>
</feature>
<dbReference type="PROSITE" id="PS50850">
    <property type="entry name" value="MFS"/>
    <property type="match status" value="1"/>
</dbReference>
<dbReference type="InterPro" id="IPR036259">
    <property type="entry name" value="MFS_trans_sf"/>
</dbReference>
<reference evidence="9 10" key="1">
    <citation type="submission" date="2017-11" db="EMBL/GenBank/DDBJ databases">
        <title>Genomic Encyclopedia of Archaeal and Bacterial Type Strains, Phase II (KMG-II): From Individual Species to Whole Genera.</title>
        <authorList>
            <person name="Goeker M."/>
        </authorList>
    </citation>
    <scope>NUCLEOTIDE SEQUENCE [LARGE SCALE GENOMIC DNA]</scope>
    <source>
        <strain evidence="9 10">DSM 16400</strain>
    </source>
</reference>
<feature type="transmembrane region" description="Helical" evidence="7">
    <location>
        <begin position="12"/>
        <end position="34"/>
    </location>
</feature>
<dbReference type="InterPro" id="IPR011701">
    <property type="entry name" value="MFS"/>
</dbReference>
<dbReference type="Gene3D" id="1.20.1250.20">
    <property type="entry name" value="MFS general substrate transporter like domains"/>
    <property type="match status" value="1"/>
</dbReference>
<proteinExistence type="predicted"/>
<dbReference type="GO" id="GO:0022857">
    <property type="term" value="F:transmembrane transporter activity"/>
    <property type="evidence" value="ECO:0007669"/>
    <property type="project" value="InterPro"/>
</dbReference>
<evidence type="ECO:0000256" key="2">
    <source>
        <dbReference type="ARBA" id="ARBA00022448"/>
    </source>
</evidence>
<feature type="transmembrane region" description="Helical" evidence="7">
    <location>
        <begin position="141"/>
        <end position="158"/>
    </location>
</feature>
<keyword evidence="4 7" id="KW-0812">Transmembrane</keyword>
<dbReference type="AlphaFoldDB" id="A0A2M9D5M7"/>
<evidence type="ECO:0000256" key="5">
    <source>
        <dbReference type="ARBA" id="ARBA00022989"/>
    </source>
</evidence>
<evidence type="ECO:0000256" key="7">
    <source>
        <dbReference type="SAM" id="Phobius"/>
    </source>
</evidence>
<protein>
    <submittedName>
        <fullName evidence="9">DHA1 family multidrug resistance protein-like MFS transporter</fullName>
    </submittedName>
</protein>
<evidence type="ECO:0000313" key="9">
    <source>
        <dbReference type="EMBL" id="PJJ81015.1"/>
    </source>
</evidence>
<feature type="transmembrane region" description="Helical" evidence="7">
    <location>
        <begin position="164"/>
        <end position="186"/>
    </location>
</feature>
<dbReference type="InterPro" id="IPR020846">
    <property type="entry name" value="MFS_dom"/>
</dbReference>
<evidence type="ECO:0000256" key="1">
    <source>
        <dbReference type="ARBA" id="ARBA00004651"/>
    </source>
</evidence>
<feature type="transmembrane region" description="Helical" evidence="7">
    <location>
        <begin position="364"/>
        <end position="386"/>
    </location>
</feature>
<dbReference type="EMBL" id="PGFH01000001">
    <property type="protein sequence ID" value="PJJ81015.1"/>
    <property type="molecule type" value="Genomic_DNA"/>
</dbReference>
<sequence>MAKRPPVSFALKVLYSDTFIMAVGFYMLVPLLAYHFLQDLTLTIAVVAALTALRTAAQNGMMPIAGWVADRINFRRAILIGVLVRASGFAMLGTVESVPLLVVASILTGLGGALFHPASYSAYAALTTGSDRVRVYSTREVVSNVGFIVGPIIGGFLAGADFAFVSLSAAGMFVIAFIISAIGLPGPGEEHAARTPPRLRVAFADLAFLRYCALVAGTAVLIAQFYLVIPFRAAEFTSGPSDLGFIYSGAAIVMVLTMLPLTGAANRFLPDRITLAGATACLGVGIGIMGLSTNLVGMLVGVAVFIVGQMLAQPVLNATVSRFAPEGSVASYFGVQGLANAIGGAAGSGSAGVIYALADSGEPGASWVWLTYPVWAIIVAIMFVVFGPRQASGSADSKPSAPR</sequence>
<keyword evidence="10" id="KW-1185">Reference proteome</keyword>
<dbReference type="Proteomes" id="UP000231742">
    <property type="component" value="Unassembled WGS sequence"/>
</dbReference>
<keyword evidence="5 7" id="KW-1133">Transmembrane helix</keyword>
<evidence type="ECO:0000313" key="10">
    <source>
        <dbReference type="Proteomes" id="UP000231742"/>
    </source>
</evidence>
<evidence type="ECO:0000259" key="8">
    <source>
        <dbReference type="PROSITE" id="PS50850"/>
    </source>
</evidence>
<feature type="transmembrane region" description="Helical" evidence="7">
    <location>
        <begin position="101"/>
        <end position="120"/>
    </location>
</feature>
<dbReference type="OrthoDB" id="3285778at2"/>
<dbReference type="GO" id="GO:0005886">
    <property type="term" value="C:plasma membrane"/>
    <property type="evidence" value="ECO:0007669"/>
    <property type="project" value="UniProtKB-SubCell"/>
</dbReference>
<dbReference type="Pfam" id="PF07690">
    <property type="entry name" value="MFS_1"/>
    <property type="match status" value="1"/>
</dbReference>
<comment type="caution">
    <text evidence="9">The sequence shown here is derived from an EMBL/GenBank/DDBJ whole genome shotgun (WGS) entry which is preliminary data.</text>
</comment>
<organism evidence="9 10">
    <name type="scientific">Salinibacterium amurskyense</name>
    <dbReference type="NCBI Taxonomy" id="205941"/>
    <lineage>
        <taxon>Bacteria</taxon>
        <taxon>Bacillati</taxon>
        <taxon>Actinomycetota</taxon>
        <taxon>Actinomycetes</taxon>
        <taxon>Micrococcales</taxon>
        <taxon>Microbacteriaceae</taxon>
        <taxon>Salinibacterium</taxon>
    </lineage>
</organism>
<feature type="transmembrane region" description="Helical" evidence="7">
    <location>
        <begin position="243"/>
        <end position="261"/>
    </location>
</feature>
<comment type="subcellular location">
    <subcellularLocation>
        <location evidence="1">Cell membrane</location>
        <topology evidence="1">Multi-pass membrane protein</topology>
    </subcellularLocation>
</comment>
<dbReference type="SUPFAM" id="SSF103473">
    <property type="entry name" value="MFS general substrate transporter"/>
    <property type="match status" value="1"/>
</dbReference>
<feature type="domain" description="Major facilitator superfamily (MFS) profile" evidence="8">
    <location>
        <begin position="10"/>
        <end position="391"/>
    </location>
</feature>
<accession>A0A2M9D5M7</accession>
<keyword evidence="2" id="KW-0813">Transport</keyword>
<dbReference type="InterPro" id="IPR050171">
    <property type="entry name" value="MFS_Transporters"/>
</dbReference>
<keyword evidence="3" id="KW-1003">Cell membrane</keyword>
<evidence type="ECO:0000256" key="4">
    <source>
        <dbReference type="ARBA" id="ARBA00022692"/>
    </source>
</evidence>
<keyword evidence="6 7" id="KW-0472">Membrane</keyword>
<feature type="transmembrane region" description="Helical" evidence="7">
    <location>
        <begin position="207"/>
        <end position="231"/>
    </location>
</feature>
<feature type="transmembrane region" description="Helical" evidence="7">
    <location>
        <begin position="40"/>
        <end position="57"/>
    </location>
</feature>
<evidence type="ECO:0000256" key="6">
    <source>
        <dbReference type="ARBA" id="ARBA00023136"/>
    </source>
</evidence>
<gene>
    <name evidence="9" type="ORF">CLV85_0182</name>
</gene>
<dbReference type="RefSeq" id="WP_100387741.1">
    <property type="nucleotide sequence ID" value="NZ_BMZU01000001.1"/>
</dbReference>
<name>A0A2M9D5M7_9MICO</name>
<dbReference type="PANTHER" id="PTHR23517:SF2">
    <property type="entry name" value="MULTIDRUG RESISTANCE PROTEIN MDTH"/>
    <property type="match status" value="1"/>
</dbReference>